<evidence type="ECO:0000256" key="7">
    <source>
        <dbReference type="ARBA" id="ARBA00023136"/>
    </source>
</evidence>
<evidence type="ECO:0000256" key="1">
    <source>
        <dbReference type="ARBA" id="ARBA00005417"/>
    </source>
</evidence>
<dbReference type="GO" id="GO:0016887">
    <property type="term" value="F:ATP hydrolysis activity"/>
    <property type="evidence" value="ECO:0007669"/>
    <property type="project" value="InterPro"/>
</dbReference>
<dbReference type="InterPro" id="IPR003593">
    <property type="entry name" value="AAA+_ATPase"/>
</dbReference>
<gene>
    <name evidence="9 11" type="primary">ftsE</name>
    <name evidence="11" type="ORF">CDQ84_11500</name>
</gene>
<dbReference type="InterPro" id="IPR003439">
    <property type="entry name" value="ABC_transporter-like_ATP-bd"/>
</dbReference>
<dbReference type="GO" id="GO:0005524">
    <property type="term" value="F:ATP binding"/>
    <property type="evidence" value="ECO:0007669"/>
    <property type="project" value="UniProtKB-UniRule"/>
</dbReference>
<evidence type="ECO:0000256" key="4">
    <source>
        <dbReference type="ARBA" id="ARBA00022618"/>
    </source>
</evidence>
<dbReference type="SMART" id="SM00382">
    <property type="entry name" value="AAA"/>
    <property type="match status" value="1"/>
</dbReference>
<dbReference type="PANTHER" id="PTHR24220:SF470">
    <property type="entry name" value="CELL DIVISION ATP-BINDING PROTEIN FTSE"/>
    <property type="match status" value="1"/>
</dbReference>
<dbReference type="GO" id="GO:0051301">
    <property type="term" value="P:cell division"/>
    <property type="evidence" value="ECO:0007669"/>
    <property type="project" value="UniProtKB-UniRule"/>
</dbReference>
<dbReference type="GO" id="GO:0022857">
    <property type="term" value="F:transmembrane transporter activity"/>
    <property type="evidence" value="ECO:0007669"/>
    <property type="project" value="TreeGrafter"/>
</dbReference>
<organism evidence="11 12">
    <name type="scientific">Clostridium thermosuccinogenes</name>
    <dbReference type="NCBI Taxonomy" id="84032"/>
    <lineage>
        <taxon>Bacteria</taxon>
        <taxon>Bacillati</taxon>
        <taxon>Bacillota</taxon>
        <taxon>Clostridia</taxon>
        <taxon>Eubacteriales</taxon>
        <taxon>Clostridiaceae</taxon>
        <taxon>Clostridium</taxon>
    </lineage>
</organism>
<keyword evidence="7 9" id="KW-0472">Membrane</keyword>
<evidence type="ECO:0000256" key="5">
    <source>
        <dbReference type="ARBA" id="ARBA00022741"/>
    </source>
</evidence>
<comment type="caution">
    <text evidence="11">The sequence shown here is derived from an EMBL/GenBank/DDBJ whole genome shotgun (WGS) entry which is preliminary data.</text>
</comment>
<comment type="subunit">
    <text evidence="9">Homodimer. Forms a membrane-associated complex with FtsX.</text>
</comment>
<evidence type="ECO:0000256" key="8">
    <source>
        <dbReference type="ARBA" id="ARBA00023306"/>
    </source>
</evidence>
<keyword evidence="12" id="KW-1185">Reference proteome</keyword>
<dbReference type="Gene3D" id="3.40.50.300">
    <property type="entry name" value="P-loop containing nucleotide triphosphate hydrolases"/>
    <property type="match status" value="1"/>
</dbReference>
<dbReference type="Pfam" id="PF00005">
    <property type="entry name" value="ABC_tran"/>
    <property type="match status" value="1"/>
</dbReference>
<dbReference type="AlphaFoldDB" id="A0A2K2EVD8"/>
<dbReference type="InterPro" id="IPR017871">
    <property type="entry name" value="ABC_transporter-like_CS"/>
</dbReference>
<name>A0A2K2EVD8_9CLOT</name>
<dbReference type="InterPro" id="IPR027417">
    <property type="entry name" value="P-loop_NTPase"/>
</dbReference>
<keyword evidence="5 9" id="KW-0547">Nucleotide-binding</keyword>
<keyword evidence="3 9" id="KW-1003">Cell membrane</keyword>
<comment type="similarity">
    <text evidence="1 9">Belongs to the ABC transporter superfamily.</text>
</comment>
<reference evidence="11 12" key="1">
    <citation type="submission" date="2017-06" db="EMBL/GenBank/DDBJ databases">
        <title>Investigating the central metabolism of Clostridium thermosuccinogenes.</title>
        <authorList>
            <person name="Koendjbiharie J.G."/>
            <person name="van Kranenburg R."/>
        </authorList>
    </citation>
    <scope>NUCLEOTIDE SEQUENCE [LARGE SCALE GENOMIC DNA]</scope>
    <source>
        <strain evidence="11 12">DSM 5806</strain>
    </source>
</reference>
<dbReference type="InterPro" id="IPR005286">
    <property type="entry name" value="Cell_div_FtsE"/>
</dbReference>
<dbReference type="Proteomes" id="UP000236151">
    <property type="component" value="Unassembled WGS sequence"/>
</dbReference>
<dbReference type="SUPFAM" id="SSF52540">
    <property type="entry name" value="P-loop containing nucleoside triphosphate hydrolases"/>
    <property type="match status" value="1"/>
</dbReference>
<evidence type="ECO:0000256" key="6">
    <source>
        <dbReference type="ARBA" id="ARBA00022840"/>
    </source>
</evidence>
<keyword evidence="8 9" id="KW-0131">Cell cycle</keyword>
<evidence type="ECO:0000313" key="12">
    <source>
        <dbReference type="Proteomes" id="UP000236151"/>
    </source>
</evidence>
<keyword evidence="4 9" id="KW-0132">Cell division</keyword>
<dbReference type="GO" id="GO:0005886">
    <property type="term" value="C:plasma membrane"/>
    <property type="evidence" value="ECO:0007669"/>
    <property type="project" value="UniProtKB-SubCell"/>
</dbReference>
<evidence type="ECO:0000259" key="10">
    <source>
        <dbReference type="PROSITE" id="PS50893"/>
    </source>
</evidence>
<dbReference type="KEGG" id="cthd:CDO33_03075"/>
<evidence type="ECO:0000256" key="2">
    <source>
        <dbReference type="ARBA" id="ARBA00020019"/>
    </source>
</evidence>
<accession>A0A2K2EVD8</accession>
<comment type="subcellular location">
    <subcellularLocation>
        <location evidence="9">Cell membrane</location>
        <topology evidence="9">Peripheral membrane protein</topology>
        <orientation evidence="9">Cytoplasmic side</orientation>
    </subcellularLocation>
</comment>
<comment type="function">
    <text evidence="9">Part of the ABC transporter FtsEX involved in cellular division.</text>
</comment>
<protein>
    <recommendedName>
        <fullName evidence="2 9">Cell division ATP-binding protein FtsE</fullName>
    </recommendedName>
</protein>
<proteinExistence type="inferred from homology"/>
<dbReference type="PROSITE" id="PS00211">
    <property type="entry name" value="ABC_TRANSPORTER_1"/>
    <property type="match status" value="1"/>
</dbReference>
<dbReference type="NCBIfam" id="TIGR02673">
    <property type="entry name" value="FtsE"/>
    <property type="match status" value="1"/>
</dbReference>
<evidence type="ECO:0000313" key="11">
    <source>
        <dbReference type="EMBL" id="PNT98295.1"/>
    </source>
</evidence>
<dbReference type="RefSeq" id="WP_103081902.1">
    <property type="nucleotide sequence ID" value="NZ_CP021850.1"/>
</dbReference>
<keyword evidence="6 9" id="KW-0067">ATP-binding</keyword>
<evidence type="ECO:0000256" key="9">
    <source>
        <dbReference type="RuleBase" id="RU365094"/>
    </source>
</evidence>
<feature type="domain" description="ABC transporter" evidence="10">
    <location>
        <begin position="2"/>
        <end position="235"/>
    </location>
</feature>
<sequence length="235" mass="26166">MVEFKNVMKRYPNGTVALNGVNIKINKGEFVFIIGSSGSGKSTLLKLIMKEEDPTEGEIVVNGYRVSSMRRKEVPNLRRSLGVVFQDFRLLPNKTVYENVAFAMQVVEALPREIRRQVPMALALVGLSRKANAYPGQLSGGEQQRVALARAIVNSPSLLIADEPTGNLDPETSWEIMRLLGEINQRGTTVIVATHEKSIVDLMKKRVIAINKGIIVRDQQKGLYKDEDKNSPIHI</sequence>
<dbReference type="OrthoDB" id="9802264at2"/>
<evidence type="ECO:0000256" key="3">
    <source>
        <dbReference type="ARBA" id="ARBA00022475"/>
    </source>
</evidence>
<dbReference type="EMBL" id="NIOJ01000029">
    <property type="protein sequence ID" value="PNT98295.1"/>
    <property type="molecule type" value="Genomic_DNA"/>
</dbReference>
<dbReference type="FunFam" id="3.40.50.300:FF:000056">
    <property type="entry name" value="Cell division ATP-binding protein FtsE"/>
    <property type="match status" value="1"/>
</dbReference>
<dbReference type="PANTHER" id="PTHR24220">
    <property type="entry name" value="IMPORT ATP-BINDING PROTEIN"/>
    <property type="match status" value="1"/>
</dbReference>
<dbReference type="InterPro" id="IPR015854">
    <property type="entry name" value="ABC_transpr_LolD-like"/>
</dbReference>
<dbReference type="PROSITE" id="PS50893">
    <property type="entry name" value="ABC_TRANSPORTER_2"/>
    <property type="match status" value="1"/>
</dbReference>